<evidence type="ECO:0008006" key="3">
    <source>
        <dbReference type="Google" id="ProtNLM"/>
    </source>
</evidence>
<dbReference type="AlphaFoldDB" id="A0A1L5FBN2"/>
<dbReference type="InterPro" id="IPR027972">
    <property type="entry name" value="DUF4489"/>
</dbReference>
<sequence length="172" mass="18354">MNSMSRYYDCDPCSKHEFEPCKKKIEKFCPTIIKCSSPGSVTIPAATVAGTTFPLTSLTLDTSRLEDPCIKLEFASNLVAAVAFTGTLNFQIFRQCGNQLTPVPIGPAYTFNLVALLSSQTFSFFVCDCNSCFSNDCCTYTVIATVTSAVTVGTLSINNATLGAIATCGPCC</sequence>
<reference evidence="1 2" key="1">
    <citation type="submission" date="2016-12" db="EMBL/GenBank/DDBJ databases">
        <title>Complete genome sequence of Clostridium kluyveri JZZ isolated from the pit mud of a Chinese flavor liquor-making factory.</title>
        <authorList>
            <person name="Wang Y."/>
        </authorList>
    </citation>
    <scope>NUCLEOTIDE SEQUENCE [LARGE SCALE GENOMIC DNA]</scope>
    <source>
        <strain evidence="1 2">JZZ</strain>
    </source>
</reference>
<accession>A0A1L5FBN2</accession>
<proteinExistence type="predicted"/>
<dbReference type="RefSeq" id="WP_073540027.1">
    <property type="nucleotide sequence ID" value="NZ_CP018335.1"/>
</dbReference>
<organism evidence="1 2">
    <name type="scientific">Clostridium kluyveri</name>
    <dbReference type="NCBI Taxonomy" id="1534"/>
    <lineage>
        <taxon>Bacteria</taxon>
        <taxon>Bacillati</taxon>
        <taxon>Bacillota</taxon>
        <taxon>Clostridia</taxon>
        <taxon>Eubacteriales</taxon>
        <taxon>Clostridiaceae</taxon>
        <taxon>Clostridium</taxon>
    </lineage>
</organism>
<name>A0A1L5FBN2_CLOKL</name>
<evidence type="ECO:0000313" key="1">
    <source>
        <dbReference type="EMBL" id="APM40431.1"/>
    </source>
</evidence>
<dbReference type="Pfam" id="PF14879">
    <property type="entry name" value="DUF4489"/>
    <property type="match status" value="1"/>
</dbReference>
<protein>
    <recommendedName>
        <fullName evidence="3">DUF4489 domain-containing protein</fullName>
    </recommendedName>
</protein>
<evidence type="ECO:0000313" key="2">
    <source>
        <dbReference type="Proteomes" id="UP000184604"/>
    </source>
</evidence>
<dbReference type="OrthoDB" id="2052577at2"/>
<dbReference type="EMBL" id="CP018335">
    <property type="protein sequence ID" value="APM40431.1"/>
    <property type="molecule type" value="Genomic_DNA"/>
</dbReference>
<dbReference type="Proteomes" id="UP000184604">
    <property type="component" value="Chromosome"/>
</dbReference>
<gene>
    <name evidence="1" type="ORF">BS101_17650</name>
</gene>